<dbReference type="InterPro" id="IPR019734">
    <property type="entry name" value="TPR_rpt"/>
</dbReference>
<name>A0A931DZL7_9BACT</name>
<dbReference type="AlphaFoldDB" id="A0A931DZL7"/>
<feature type="repeat" description="TPR" evidence="1">
    <location>
        <begin position="198"/>
        <end position="231"/>
    </location>
</feature>
<keyword evidence="1" id="KW-0802">TPR repeat</keyword>
<dbReference type="Pfam" id="PF13432">
    <property type="entry name" value="TPR_16"/>
    <property type="match status" value="1"/>
</dbReference>
<dbReference type="Gene3D" id="1.25.40.10">
    <property type="entry name" value="Tetratricopeptide repeat domain"/>
    <property type="match status" value="1"/>
</dbReference>
<dbReference type="EMBL" id="JADWYR010000001">
    <property type="protein sequence ID" value="MBG9374700.1"/>
    <property type="molecule type" value="Genomic_DNA"/>
</dbReference>
<accession>A0A931DZL7</accession>
<evidence type="ECO:0000256" key="1">
    <source>
        <dbReference type="PROSITE-ProRule" id="PRU00339"/>
    </source>
</evidence>
<evidence type="ECO:0000313" key="3">
    <source>
        <dbReference type="Proteomes" id="UP000628448"/>
    </source>
</evidence>
<dbReference type="InterPro" id="IPR011990">
    <property type="entry name" value="TPR-like_helical_dom_sf"/>
</dbReference>
<evidence type="ECO:0000313" key="2">
    <source>
        <dbReference type="EMBL" id="MBG9374700.1"/>
    </source>
</evidence>
<dbReference type="SUPFAM" id="SSF48452">
    <property type="entry name" value="TPR-like"/>
    <property type="match status" value="1"/>
</dbReference>
<dbReference type="Proteomes" id="UP000628448">
    <property type="component" value="Unassembled WGS sequence"/>
</dbReference>
<dbReference type="PROSITE" id="PS50005">
    <property type="entry name" value="TPR"/>
    <property type="match status" value="1"/>
</dbReference>
<proteinExistence type="predicted"/>
<sequence>MNKQQIFLSAGGLVLLVLLYFFGNTIPPVSTEKQASTPQKAASGASADVLASARHDLTTDQSEKITQLENSVVRGNVKEQQIGVYNQLARYWQDSVGRPYIGVYYLGEAAKLENSEKSLNFAARLMFNQVMAGGDPSAVTWVAKNAKVLYEKVLQLNPSDDSAKIELGACYLFGGISEMPMEGIGKIKEVLTRDSSNMYAELMLGLADIKSQQYDKAIVRLERVAKYEPHNIQALFNLAETYERKGDKANAVKWYRLVQNHVEIPAAKQEIEERINSLK</sequence>
<comment type="caution">
    <text evidence="2">The sequence shown here is derived from an EMBL/GenBank/DDBJ whole genome shotgun (WGS) entry which is preliminary data.</text>
</comment>
<protein>
    <submittedName>
        <fullName evidence="2">Tetratricopeptide repeat protein</fullName>
    </submittedName>
</protein>
<reference evidence="2" key="1">
    <citation type="submission" date="2020-11" db="EMBL/GenBank/DDBJ databases">
        <title>Bacterial whole genome sequence for Panacibacter sp. DH6.</title>
        <authorList>
            <person name="Le V."/>
            <person name="Ko S."/>
            <person name="Ahn C.-Y."/>
            <person name="Oh H.-M."/>
        </authorList>
    </citation>
    <scope>NUCLEOTIDE SEQUENCE</scope>
    <source>
        <strain evidence="2">DH6</strain>
    </source>
</reference>
<organism evidence="2 3">
    <name type="scientific">Panacibacter microcysteis</name>
    <dbReference type="NCBI Taxonomy" id="2793269"/>
    <lineage>
        <taxon>Bacteria</taxon>
        <taxon>Pseudomonadati</taxon>
        <taxon>Bacteroidota</taxon>
        <taxon>Chitinophagia</taxon>
        <taxon>Chitinophagales</taxon>
        <taxon>Chitinophagaceae</taxon>
        <taxon>Panacibacter</taxon>
    </lineage>
</organism>
<keyword evidence="3" id="KW-1185">Reference proteome</keyword>
<gene>
    <name evidence="2" type="ORF">I5907_00510</name>
</gene>
<dbReference type="RefSeq" id="WP_196988796.1">
    <property type="nucleotide sequence ID" value="NZ_JADWYR010000001.1"/>
</dbReference>